<dbReference type="AlphaFoldDB" id="A0A1T2KU96"/>
<dbReference type="SUPFAM" id="SSF111369">
    <property type="entry name" value="HlyD-like secretion proteins"/>
    <property type="match status" value="1"/>
</dbReference>
<dbReference type="RefSeq" id="WP_078487138.1">
    <property type="nucleotide sequence ID" value="NZ_MPRJ01000039.1"/>
</dbReference>
<dbReference type="EMBL" id="MPRJ01000039">
    <property type="protein sequence ID" value="OOZ36433.1"/>
    <property type="molecule type" value="Genomic_DNA"/>
</dbReference>
<protein>
    <recommendedName>
        <fullName evidence="3">CzcB-like barrel-sandwich hybrid domain-containing protein</fullName>
    </recommendedName>
</protein>
<organism evidence="4 5">
    <name type="scientific">Solemya velesiana gill symbiont</name>
    <dbReference type="NCBI Taxonomy" id="1918948"/>
    <lineage>
        <taxon>Bacteria</taxon>
        <taxon>Pseudomonadati</taxon>
        <taxon>Pseudomonadota</taxon>
        <taxon>Gammaproteobacteria</taxon>
        <taxon>sulfur-oxidizing symbionts</taxon>
    </lineage>
</organism>
<comment type="caution">
    <text evidence="4">The sequence shown here is derived from an EMBL/GenBank/DDBJ whole genome shotgun (WGS) entry which is preliminary data.</text>
</comment>
<dbReference type="Gene3D" id="2.40.30.170">
    <property type="match status" value="1"/>
</dbReference>
<evidence type="ECO:0000313" key="4">
    <source>
        <dbReference type="EMBL" id="OOZ36433.1"/>
    </source>
</evidence>
<comment type="similarity">
    <text evidence="1">Belongs to the membrane fusion protein (MFP) (TC 8.A.1) family.</text>
</comment>
<dbReference type="OrthoDB" id="5765754at2"/>
<dbReference type="Pfam" id="PF25973">
    <property type="entry name" value="BSH_CzcB"/>
    <property type="match status" value="1"/>
</dbReference>
<dbReference type="GO" id="GO:0015562">
    <property type="term" value="F:efflux transmembrane transporter activity"/>
    <property type="evidence" value="ECO:0007669"/>
    <property type="project" value="TreeGrafter"/>
</dbReference>
<keyword evidence="5" id="KW-1185">Reference proteome</keyword>
<evidence type="ECO:0000256" key="1">
    <source>
        <dbReference type="ARBA" id="ARBA00009477"/>
    </source>
</evidence>
<sequence length="255" mass="27602">MIRILLVLSALSVSAVAFAEKLEARLEWANRVELAIPLSGVVDKVMVVPGQRVKSGQELLSLDQRLFEANKNKAGALLGEAAQDRAEADRQLSRALELYDQTVLSDYDKNMAEIEMARANALWHTAKAAQVEAQIDLEQSRIAAPFDGVVLSVHAYPGQVVNNQLAVQPLIVLADDTRLVAKAKAPADKLASLKSGQNLKVGVGGAWVGGKVLDLGMDPIDENERGPLYELGVVFNRPETLLVRVGIPVVIRINE</sequence>
<evidence type="ECO:0000256" key="2">
    <source>
        <dbReference type="SAM" id="SignalP"/>
    </source>
</evidence>
<feature type="domain" description="CzcB-like barrel-sandwich hybrid" evidence="3">
    <location>
        <begin position="35"/>
        <end position="166"/>
    </location>
</feature>
<evidence type="ECO:0000313" key="5">
    <source>
        <dbReference type="Proteomes" id="UP000190896"/>
    </source>
</evidence>
<dbReference type="NCBIfam" id="TIGR01730">
    <property type="entry name" value="RND_mfp"/>
    <property type="match status" value="1"/>
</dbReference>
<name>A0A1T2KU96_9GAMM</name>
<dbReference type="GO" id="GO:1990281">
    <property type="term" value="C:efflux pump complex"/>
    <property type="evidence" value="ECO:0007669"/>
    <property type="project" value="TreeGrafter"/>
</dbReference>
<dbReference type="PANTHER" id="PTHR30469:SF15">
    <property type="entry name" value="HLYD FAMILY OF SECRETION PROTEINS"/>
    <property type="match status" value="1"/>
</dbReference>
<evidence type="ECO:0000259" key="3">
    <source>
        <dbReference type="Pfam" id="PF25973"/>
    </source>
</evidence>
<reference evidence="4 5" key="1">
    <citation type="submission" date="2016-11" db="EMBL/GenBank/DDBJ databases">
        <title>Mixed transmission modes and dynamic genome evolution in an obligate animal-bacterial symbiosis.</title>
        <authorList>
            <person name="Russell S.L."/>
            <person name="Corbett-Detig R.B."/>
            <person name="Cavanaugh C.M."/>
        </authorList>
    </citation>
    <scope>NUCLEOTIDE SEQUENCE [LARGE SCALE GENOMIC DNA]</scope>
    <source>
        <strain evidence="4">Se-Cadez</strain>
    </source>
</reference>
<dbReference type="InterPro" id="IPR058647">
    <property type="entry name" value="BSH_CzcB-like"/>
</dbReference>
<feature type="signal peptide" evidence="2">
    <location>
        <begin position="1"/>
        <end position="19"/>
    </location>
</feature>
<dbReference type="PANTHER" id="PTHR30469">
    <property type="entry name" value="MULTIDRUG RESISTANCE PROTEIN MDTA"/>
    <property type="match status" value="1"/>
</dbReference>
<dbReference type="Gene3D" id="1.10.287.470">
    <property type="entry name" value="Helix hairpin bin"/>
    <property type="match status" value="1"/>
</dbReference>
<keyword evidence="2" id="KW-0732">Signal</keyword>
<dbReference type="Proteomes" id="UP000190896">
    <property type="component" value="Unassembled WGS sequence"/>
</dbReference>
<gene>
    <name evidence="4" type="ORF">BOW51_07105</name>
</gene>
<dbReference type="InterPro" id="IPR006143">
    <property type="entry name" value="RND_pump_MFP"/>
</dbReference>
<dbReference type="Gene3D" id="2.40.50.100">
    <property type="match status" value="1"/>
</dbReference>
<proteinExistence type="inferred from homology"/>
<accession>A0A1T2KU96</accession>
<feature type="chain" id="PRO_5012526812" description="CzcB-like barrel-sandwich hybrid domain-containing protein" evidence="2">
    <location>
        <begin position="20"/>
        <end position="255"/>
    </location>
</feature>